<dbReference type="PRINTS" id="PR00039">
    <property type="entry name" value="HTHLYSR"/>
</dbReference>
<dbReference type="PROSITE" id="PS50931">
    <property type="entry name" value="HTH_LYSR"/>
    <property type="match status" value="1"/>
</dbReference>
<dbReference type="HOGENOM" id="CLU_039613_16_1_4"/>
<dbReference type="Gene3D" id="1.10.10.10">
    <property type="entry name" value="Winged helix-like DNA-binding domain superfamily/Winged helix DNA-binding domain"/>
    <property type="match status" value="1"/>
</dbReference>
<evidence type="ECO:0000256" key="3">
    <source>
        <dbReference type="ARBA" id="ARBA00023125"/>
    </source>
</evidence>
<sequence length="346" mass="37457">MAFAVIEGSCWPVGHRRCIGWGKYGHSTRAETACYAACIMKPDFTIDIDSLPALAAFTRVARLGSFTAAAAALAVSPSAVSQTIRQLEARVGVRLLQRTTRSVGLTEAGAALLARVEPALAEIGAATDDIRQQRDMPAGTLRLTTPTTAGALVLRPLLADFMRACPAITVDVITDDRFADLVAEGFDAGLRLGEALQRDMVAIPVTGPLRMVVAASPDYFARHGTPRHPRDLHAHAGLQYRFGPHGSVYRWEFVEDGRTVTVATRPALIANDKTLLHQAALDGMGLIYEFPVHIQPALDSGRLVTVLDAWLPPFDGFYLYYPGRVLMPPKLRIFVDFLKARAGLSA</sequence>
<dbReference type="InterPro" id="IPR005119">
    <property type="entry name" value="LysR_subst-bd"/>
</dbReference>
<organism evidence="6 7">
    <name type="scientific">Cupriavidus necator (strain ATCC 43291 / DSM 13513 / CCUG 52238 / LMG 8453 / N-1)</name>
    <name type="common">Ralstonia eutropha</name>
    <dbReference type="NCBI Taxonomy" id="1042878"/>
    <lineage>
        <taxon>Bacteria</taxon>
        <taxon>Pseudomonadati</taxon>
        <taxon>Pseudomonadota</taxon>
        <taxon>Betaproteobacteria</taxon>
        <taxon>Burkholderiales</taxon>
        <taxon>Burkholderiaceae</taxon>
        <taxon>Cupriavidus</taxon>
    </lineage>
</organism>
<evidence type="ECO:0000313" key="7">
    <source>
        <dbReference type="Proteomes" id="UP000006798"/>
    </source>
</evidence>
<protein>
    <submittedName>
        <fullName evidence="6">Aldo/keto reductase</fullName>
    </submittedName>
</protein>
<dbReference type="PANTHER" id="PTHR30537:SF5">
    <property type="entry name" value="HTH-TYPE TRANSCRIPTIONAL ACTIVATOR TTDR-RELATED"/>
    <property type="match status" value="1"/>
</dbReference>
<evidence type="ECO:0000256" key="1">
    <source>
        <dbReference type="ARBA" id="ARBA00009437"/>
    </source>
</evidence>
<dbReference type="Proteomes" id="UP000006798">
    <property type="component" value="Chromosome 1"/>
</dbReference>
<keyword evidence="4" id="KW-0804">Transcription</keyword>
<dbReference type="GO" id="GO:0003700">
    <property type="term" value="F:DNA-binding transcription factor activity"/>
    <property type="evidence" value="ECO:0007669"/>
    <property type="project" value="InterPro"/>
</dbReference>
<dbReference type="InterPro" id="IPR000847">
    <property type="entry name" value="LysR_HTH_N"/>
</dbReference>
<dbReference type="FunFam" id="1.10.10.10:FF:000001">
    <property type="entry name" value="LysR family transcriptional regulator"/>
    <property type="match status" value="1"/>
</dbReference>
<dbReference type="Pfam" id="PF00126">
    <property type="entry name" value="HTH_1"/>
    <property type="match status" value="1"/>
</dbReference>
<reference evidence="6 7" key="1">
    <citation type="journal article" date="2011" name="J. Bacteriol.">
        <title>Complete genome sequence of the type strain Cupriavidus necator N-1.</title>
        <authorList>
            <person name="Poehlein A."/>
            <person name="Kusian B."/>
            <person name="Friedrich B."/>
            <person name="Daniel R."/>
            <person name="Bowien B."/>
        </authorList>
    </citation>
    <scope>NUCLEOTIDE SEQUENCE [LARGE SCALE GENOMIC DNA]</scope>
    <source>
        <strain evidence="7">ATCC 43291 / DSM 13513 / CCUG 52238 / LMG 8453 / N-1</strain>
    </source>
</reference>
<dbReference type="SUPFAM" id="SSF53850">
    <property type="entry name" value="Periplasmic binding protein-like II"/>
    <property type="match status" value="1"/>
</dbReference>
<evidence type="ECO:0000256" key="4">
    <source>
        <dbReference type="ARBA" id="ARBA00023163"/>
    </source>
</evidence>
<dbReference type="InterPro" id="IPR058163">
    <property type="entry name" value="LysR-type_TF_proteobact-type"/>
</dbReference>
<evidence type="ECO:0000256" key="2">
    <source>
        <dbReference type="ARBA" id="ARBA00023015"/>
    </source>
</evidence>
<keyword evidence="2" id="KW-0805">Transcription regulation</keyword>
<evidence type="ECO:0000313" key="6">
    <source>
        <dbReference type="EMBL" id="AEI78916.1"/>
    </source>
</evidence>
<dbReference type="Gene3D" id="3.40.190.290">
    <property type="match status" value="1"/>
</dbReference>
<dbReference type="EMBL" id="CP002877">
    <property type="protein sequence ID" value="AEI78916.1"/>
    <property type="molecule type" value="Genomic_DNA"/>
</dbReference>
<evidence type="ECO:0000259" key="5">
    <source>
        <dbReference type="PROSITE" id="PS50931"/>
    </source>
</evidence>
<dbReference type="InterPro" id="IPR036388">
    <property type="entry name" value="WH-like_DNA-bd_sf"/>
</dbReference>
<feature type="domain" description="HTH lysR-type" evidence="5">
    <location>
        <begin position="49"/>
        <end position="106"/>
    </location>
</feature>
<gene>
    <name evidence="6" type="ordered locus">CNE_1c36250</name>
</gene>
<dbReference type="GO" id="GO:0003677">
    <property type="term" value="F:DNA binding"/>
    <property type="evidence" value="ECO:0007669"/>
    <property type="project" value="UniProtKB-KW"/>
</dbReference>
<dbReference type="KEGG" id="cnc:CNE_1c36250"/>
<dbReference type="SUPFAM" id="SSF46785">
    <property type="entry name" value="Winged helix' DNA-binding domain"/>
    <property type="match status" value="1"/>
</dbReference>
<dbReference type="AlphaFoldDB" id="G0F0N1"/>
<accession>G0F0N1</accession>
<name>G0F0N1_CUPNN</name>
<keyword evidence="3" id="KW-0238">DNA-binding</keyword>
<dbReference type="Pfam" id="PF03466">
    <property type="entry name" value="LysR_substrate"/>
    <property type="match status" value="1"/>
</dbReference>
<dbReference type="InterPro" id="IPR036390">
    <property type="entry name" value="WH_DNA-bd_sf"/>
</dbReference>
<proteinExistence type="inferred from homology"/>
<dbReference type="CDD" id="cd08474">
    <property type="entry name" value="PBP2_CrgA_like_5"/>
    <property type="match status" value="1"/>
</dbReference>
<comment type="similarity">
    <text evidence="1">Belongs to the LysR transcriptional regulatory family.</text>
</comment>
<dbReference type="PANTHER" id="PTHR30537">
    <property type="entry name" value="HTH-TYPE TRANSCRIPTIONAL REGULATOR"/>
    <property type="match status" value="1"/>
</dbReference>